<dbReference type="Proteomes" id="UP000030758">
    <property type="component" value="Unassembled WGS sequence"/>
</dbReference>
<keyword evidence="3" id="KW-1185">Reference proteome</keyword>
<sequence>MARAVDRIICQAIKKILHLPVSTLRYDFVYIPKRQTGWALQDYTCEDRRQPFTINSKNVLSTVGTRDQLQSYGRPNV</sequence>
<evidence type="ECO:0000313" key="2">
    <source>
        <dbReference type="EMBL" id="KFD63980.1"/>
    </source>
</evidence>
<evidence type="ECO:0000313" key="3">
    <source>
        <dbReference type="Proteomes" id="UP000030764"/>
    </source>
</evidence>
<name>A0A085N3D4_9BILA</name>
<dbReference type="EMBL" id="KL363289">
    <property type="protein sequence ID" value="KFD48589.1"/>
    <property type="molecule type" value="Genomic_DNA"/>
</dbReference>
<evidence type="ECO:0000313" key="1">
    <source>
        <dbReference type="EMBL" id="KFD48589.1"/>
    </source>
</evidence>
<gene>
    <name evidence="1" type="ORF">M513_10523</name>
    <name evidence="2" type="ORF">M514_10523</name>
</gene>
<proteinExistence type="predicted"/>
<organism evidence="2">
    <name type="scientific">Trichuris suis</name>
    <name type="common">pig whipworm</name>
    <dbReference type="NCBI Taxonomy" id="68888"/>
    <lineage>
        <taxon>Eukaryota</taxon>
        <taxon>Metazoa</taxon>
        <taxon>Ecdysozoa</taxon>
        <taxon>Nematoda</taxon>
        <taxon>Enoplea</taxon>
        <taxon>Dorylaimia</taxon>
        <taxon>Trichinellida</taxon>
        <taxon>Trichuridae</taxon>
        <taxon>Trichuris</taxon>
    </lineage>
</organism>
<protein>
    <submittedName>
        <fullName evidence="2">Uncharacterized protein</fullName>
    </submittedName>
</protein>
<reference evidence="2 3" key="1">
    <citation type="journal article" date="2014" name="Nat. Genet.">
        <title>Genome and transcriptome of the porcine whipworm Trichuris suis.</title>
        <authorList>
            <person name="Jex A.R."/>
            <person name="Nejsum P."/>
            <person name="Schwarz E.M."/>
            <person name="Hu L."/>
            <person name="Young N.D."/>
            <person name="Hall R.S."/>
            <person name="Korhonen P.K."/>
            <person name="Liao S."/>
            <person name="Thamsborg S."/>
            <person name="Xia J."/>
            <person name="Xu P."/>
            <person name="Wang S."/>
            <person name="Scheerlinck J.P."/>
            <person name="Hofmann A."/>
            <person name="Sternberg P.W."/>
            <person name="Wang J."/>
            <person name="Gasser R.B."/>
        </authorList>
    </citation>
    <scope>NUCLEOTIDE SEQUENCE [LARGE SCALE GENOMIC DNA]</scope>
    <source>
        <strain evidence="2">DCEP-RM93F</strain>
        <strain evidence="1">DCEP-RM93M</strain>
    </source>
</reference>
<accession>A0A085N3D4</accession>
<dbReference type="Proteomes" id="UP000030764">
    <property type="component" value="Unassembled WGS sequence"/>
</dbReference>
<dbReference type="AlphaFoldDB" id="A0A085N3D4"/>
<dbReference type="EMBL" id="KL367563">
    <property type="protein sequence ID" value="KFD63980.1"/>
    <property type="molecule type" value="Genomic_DNA"/>
</dbReference>